<dbReference type="Proteomes" id="UP000022910">
    <property type="component" value="Unassembled WGS sequence"/>
</dbReference>
<dbReference type="OrthoDB" id="3257538at2759"/>
<evidence type="ECO:0000313" key="2">
    <source>
        <dbReference type="EMBL" id="EXX79635.1"/>
    </source>
</evidence>
<gene>
    <name evidence="2" type="ORF">RirG_003670</name>
    <name evidence="1" type="ORF">RirG_104200</name>
</gene>
<keyword evidence="3" id="KW-1185">Reference proteome</keyword>
<dbReference type="EMBL" id="JEMT01002138">
    <property type="protein sequence ID" value="EXX79635.1"/>
    <property type="molecule type" value="Genomic_DNA"/>
</dbReference>
<dbReference type="AlphaFoldDB" id="A0A015L7K9"/>
<reference evidence="1 3" key="1">
    <citation type="submission" date="2014-02" db="EMBL/GenBank/DDBJ databases">
        <title>Single nucleus genome sequencing reveals high similarity among nuclei of an endomycorrhizal fungus.</title>
        <authorList>
            <person name="Lin K."/>
            <person name="Geurts R."/>
            <person name="Zhang Z."/>
            <person name="Limpens E."/>
            <person name="Saunders D.G."/>
            <person name="Mu D."/>
            <person name="Pang E."/>
            <person name="Cao H."/>
            <person name="Cha H."/>
            <person name="Lin T."/>
            <person name="Zhou Q."/>
            <person name="Shang Y."/>
            <person name="Li Y."/>
            <person name="Ivanov S."/>
            <person name="Sharma T."/>
            <person name="Velzen R.V."/>
            <person name="Ruijter N.D."/>
            <person name="Aanen D.K."/>
            <person name="Win J."/>
            <person name="Kamoun S."/>
            <person name="Bisseling T."/>
            <person name="Huang S."/>
        </authorList>
    </citation>
    <scope>NUCLEOTIDE SEQUENCE [LARGE SCALE GENOMIC DNA]</scope>
    <source>
        <strain evidence="1">DAOM 197198w</strain>
        <strain evidence="3">DAOM197198w</strain>
    </source>
</reference>
<sequence>MSNRLEIIDKVVPYDTNITGYKKCMSCKESPKIFPNEPSRREYQEMTGICPCCWEISLLGPDDGEEEIEHAKKVLLFYGRKFILQDQPPHSWQCLKCKKIVQGEEVKRPHICATEQTEVTGVTEGQGLSEEGLAKAQKRMR</sequence>
<evidence type="ECO:0000313" key="1">
    <source>
        <dbReference type="EMBL" id="EXX68546.1"/>
    </source>
</evidence>
<dbReference type="EMBL" id="JEMT01017254">
    <property type="protein sequence ID" value="EXX68546.1"/>
    <property type="molecule type" value="Genomic_DNA"/>
</dbReference>
<accession>A0A015L7K9</accession>
<dbReference type="HOGENOM" id="CLU_1826346_0_0_1"/>
<evidence type="ECO:0000313" key="3">
    <source>
        <dbReference type="Proteomes" id="UP000022910"/>
    </source>
</evidence>
<name>A0A015L7K9_RHIIW</name>
<protein>
    <submittedName>
        <fullName evidence="1">Uncharacterized protein</fullName>
    </submittedName>
</protein>
<proteinExistence type="predicted"/>
<comment type="caution">
    <text evidence="1">The sequence shown here is derived from an EMBL/GenBank/DDBJ whole genome shotgun (WGS) entry which is preliminary data.</text>
</comment>
<organism evidence="1 3">
    <name type="scientific">Rhizophagus irregularis (strain DAOM 197198w)</name>
    <name type="common">Glomus intraradices</name>
    <dbReference type="NCBI Taxonomy" id="1432141"/>
    <lineage>
        <taxon>Eukaryota</taxon>
        <taxon>Fungi</taxon>
        <taxon>Fungi incertae sedis</taxon>
        <taxon>Mucoromycota</taxon>
        <taxon>Glomeromycotina</taxon>
        <taxon>Glomeromycetes</taxon>
        <taxon>Glomerales</taxon>
        <taxon>Glomeraceae</taxon>
        <taxon>Rhizophagus</taxon>
    </lineage>
</organism>